<dbReference type="SUPFAM" id="SSF52343">
    <property type="entry name" value="Ferredoxin reductase-like, C-terminal NADP-linked domain"/>
    <property type="match status" value="1"/>
</dbReference>
<keyword evidence="1" id="KW-0560">Oxidoreductase</keyword>
<dbReference type="AlphaFoldDB" id="A0A8H3IE31"/>
<protein>
    <recommendedName>
        <fullName evidence="3">Ferric reductase NAD binding domain-containing protein</fullName>
    </recommendedName>
</protein>
<dbReference type="GO" id="GO:0005739">
    <property type="term" value="C:mitochondrion"/>
    <property type="evidence" value="ECO:0007669"/>
    <property type="project" value="TreeGrafter"/>
</dbReference>
<organism evidence="4 5">
    <name type="scientific">Imshaugia aleurites</name>
    <dbReference type="NCBI Taxonomy" id="172621"/>
    <lineage>
        <taxon>Eukaryota</taxon>
        <taxon>Fungi</taxon>
        <taxon>Dikarya</taxon>
        <taxon>Ascomycota</taxon>
        <taxon>Pezizomycotina</taxon>
        <taxon>Lecanoromycetes</taxon>
        <taxon>OSLEUM clade</taxon>
        <taxon>Lecanoromycetidae</taxon>
        <taxon>Lecanorales</taxon>
        <taxon>Lecanorineae</taxon>
        <taxon>Parmeliaceae</taxon>
        <taxon>Imshaugia</taxon>
    </lineage>
</organism>
<reference evidence="4" key="1">
    <citation type="submission" date="2021-03" db="EMBL/GenBank/DDBJ databases">
        <authorList>
            <person name="Tagirdzhanova G."/>
        </authorList>
    </citation>
    <scope>NUCLEOTIDE SEQUENCE</scope>
</reference>
<evidence type="ECO:0000256" key="1">
    <source>
        <dbReference type="ARBA" id="ARBA00023002"/>
    </source>
</evidence>
<dbReference type="GO" id="GO:0016491">
    <property type="term" value="F:oxidoreductase activity"/>
    <property type="evidence" value="ECO:0007669"/>
    <property type="project" value="UniProtKB-KW"/>
</dbReference>
<dbReference type="InterPro" id="IPR052128">
    <property type="entry name" value="Oxidoreductase_NAD-binding"/>
</dbReference>
<accession>A0A8H3IE31</accession>
<dbReference type="CDD" id="cd00322">
    <property type="entry name" value="FNR_like"/>
    <property type="match status" value="1"/>
</dbReference>
<dbReference type="PANTHER" id="PTHR46505:SF1">
    <property type="entry name" value="OXIDOREDUCTASE NAD-BINDING DOMAIN-CONTAINING PROTEIN 1"/>
    <property type="match status" value="1"/>
</dbReference>
<keyword evidence="5" id="KW-1185">Reference proteome</keyword>
<sequence length="277" mass="31436">MASKMSHEERTAADRREPGMYTVVLSKIEQVNQNIRVSNFYTGGFTITSTPNDLMKSNPYLGLAIQHSPKNPPAAWLWQEEEKILGTDLQVRVGGSFVWPPPGIDTDKVQKVVFVAGGVGINPLISIITHIILHSDYKGQIELLYSSRKGASGNISSILFMNRIHDLFERDPPQSGHHYTVFCTYPFTLHPTPRIGETRLNVIRERSKDLQYIGEHQTIEFRRFEEKDLEIALGPVAERGSIVAYVCGPPKMTDWAVDVLKRSEGMKQERVLCEKWW</sequence>
<dbReference type="InterPro" id="IPR013121">
    <property type="entry name" value="Fe_red_NAD-bd_6"/>
</dbReference>
<dbReference type="Pfam" id="PF08030">
    <property type="entry name" value="NAD_binding_6"/>
    <property type="match status" value="1"/>
</dbReference>
<name>A0A8H3IE31_9LECA</name>
<keyword evidence="2" id="KW-0520">NAD</keyword>
<dbReference type="PANTHER" id="PTHR46505">
    <property type="entry name" value="OXIDOREDUCTASE NAD-BINDING DOMAIN-CONTAINING PROTEIN 1"/>
    <property type="match status" value="1"/>
</dbReference>
<dbReference type="InterPro" id="IPR039261">
    <property type="entry name" value="FNR_nucleotide-bd"/>
</dbReference>
<dbReference type="EMBL" id="CAJPDT010000010">
    <property type="protein sequence ID" value="CAF9912545.1"/>
    <property type="molecule type" value="Genomic_DNA"/>
</dbReference>
<dbReference type="Gene3D" id="3.40.50.80">
    <property type="entry name" value="Nucleotide-binding domain of ferredoxin-NADP reductase (FNR) module"/>
    <property type="match status" value="1"/>
</dbReference>
<dbReference type="Proteomes" id="UP000664534">
    <property type="component" value="Unassembled WGS sequence"/>
</dbReference>
<comment type="caution">
    <text evidence="4">The sequence shown here is derived from an EMBL/GenBank/DDBJ whole genome shotgun (WGS) entry which is preliminary data.</text>
</comment>
<feature type="domain" description="Ferric reductase NAD binding" evidence="3">
    <location>
        <begin position="110"/>
        <end position="254"/>
    </location>
</feature>
<evidence type="ECO:0000259" key="3">
    <source>
        <dbReference type="Pfam" id="PF08030"/>
    </source>
</evidence>
<gene>
    <name evidence="4" type="ORF">IMSHALPRED_000343</name>
</gene>
<evidence type="ECO:0000256" key="2">
    <source>
        <dbReference type="ARBA" id="ARBA00023027"/>
    </source>
</evidence>
<dbReference type="OrthoDB" id="436496at2759"/>
<evidence type="ECO:0000313" key="4">
    <source>
        <dbReference type="EMBL" id="CAF9912545.1"/>
    </source>
</evidence>
<evidence type="ECO:0000313" key="5">
    <source>
        <dbReference type="Proteomes" id="UP000664534"/>
    </source>
</evidence>
<proteinExistence type="predicted"/>